<accession>A0A6V7W264</accession>
<name>A0A6V7W264_MELEN</name>
<comment type="caution">
    <text evidence="6">The sequence shown here is derived from an EMBL/GenBank/DDBJ whole genome shotgun (WGS) entry which is preliminary data.</text>
</comment>
<keyword evidence="1" id="KW-0479">Metal-binding</keyword>
<organism evidence="6 7">
    <name type="scientific">Meloidogyne enterolobii</name>
    <name type="common">Root-knot nematode worm</name>
    <name type="synonym">Meloidogyne mayaguensis</name>
    <dbReference type="NCBI Taxonomy" id="390850"/>
    <lineage>
        <taxon>Eukaryota</taxon>
        <taxon>Metazoa</taxon>
        <taxon>Ecdysozoa</taxon>
        <taxon>Nematoda</taxon>
        <taxon>Chromadorea</taxon>
        <taxon>Rhabditida</taxon>
        <taxon>Tylenchina</taxon>
        <taxon>Tylenchomorpha</taxon>
        <taxon>Tylenchoidea</taxon>
        <taxon>Meloidogynidae</taxon>
        <taxon>Meloidogyninae</taxon>
        <taxon>Meloidogyne</taxon>
    </lineage>
</organism>
<keyword evidence="3" id="KW-0862">Zinc</keyword>
<dbReference type="GO" id="GO:0008270">
    <property type="term" value="F:zinc ion binding"/>
    <property type="evidence" value="ECO:0007669"/>
    <property type="project" value="UniProtKB-KW"/>
</dbReference>
<evidence type="ECO:0000256" key="3">
    <source>
        <dbReference type="ARBA" id="ARBA00022833"/>
    </source>
</evidence>
<gene>
    <name evidence="6" type="ORF">MENT_LOCUS33277</name>
</gene>
<dbReference type="Gene3D" id="2.20.25.240">
    <property type="match status" value="1"/>
</dbReference>
<feature type="domain" description="FLYWCH-type" evidence="5">
    <location>
        <begin position="8"/>
        <end position="68"/>
    </location>
</feature>
<evidence type="ECO:0000259" key="5">
    <source>
        <dbReference type="Pfam" id="PF04500"/>
    </source>
</evidence>
<evidence type="ECO:0000256" key="4">
    <source>
        <dbReference type="SAM" id="MobiDB-lite"/>
    </source>
</evidence>
<dbReference type="Pfam" id="PF04500">
    <property type="entry name" value="FLYWCH"/>
    <property type="match status" value="1"/>
</dbReference>
<feature type="region of interest" description="Disordered" evidence="4">
    <location>
        <begin position="224"/>
        <end position="277"/>
    </location>
</feature>
<feature type="region of interest" description="Disordered" evidence="4">
    <location>
        <begin position="170"/>
        <end position="198"/>
    </location>
</feature>
<feature type="compositionally biased region" description="Basic residues" evidence="4">
    <location>
        <begin position="228"/>
        <end position="237"/>
    </location>
</feature>
<evidence type="ECO:0000256" key="1">
    <source>
        <dbReference type="ARBA" id="ARBA00022723"/>
    </source>
</evidence>
<dbReference type="OrthoDB" id="5806173at2759"/>
<dbReference type="EMBL" id="CAJEWN010000392">
    <property type="protein sequence ID" value="CAD2181149.1"/>
    <property type="molecule type" value="Genomic_DNA"/>
</dbReference>
<reference evidence="6 7" key="1">
    <citation type="submission" date="2020-08" db="EMBL/GenBank/DDBJ databases">
        <authorList>
            <person name="Koutsovoulos G."/>
            <person name="Danchin GJ E."/>
        </authorList>
    </citation>
    <scope>NUCLEOTIDE SEQUENCE [LARGE SCALE GENOMIC DNA]</scope>
</reference>
<evidence type="ECO:0000313" key="7">
    <source>
        <dbReference type="Proteomes" id="UP000580250"/>
    </source>
</evidence>
<dbReference type="AlphaFoldDB" id="A0A6V7W264"/>
<dbReference type="Proteomes" id="UP000580250">
    <property type="component" value="Unassembled WGS sequence"/>
</dbReference>
<keyword evidence="2" id="KW-0863">Zinc-finger</keyword>
<evidence type="ECO:0000313" key="6">
    <source>
        <dbReference type="EMBL" id="CAD2181149.1"/>
    </source>
</evidence>
<evidence type="ECO:0000256" key="2">
    <source>
        <dbReference type="ARBA" id="ARBA00022771"/>
    </source>
</evidence>
<dbReference type="InterPro" id="IPR007588">
    <property type="entry name" value="Znf_FLYWCH"/>
</dbReference>
<proteinExistence type="predicted"/>
<protein>
    <recommendedName>
        <fullName evidence="5">FLYWCH-type domain-containing protein</fullName>
    </recommendedName>
</protein>
<sequence>MFCNREIDTKNGNKKLNYDGRLYIFDKPNSDGTIKFWRCEFKNGIEKCKGRIWTTLEDEFVRMVTQHTCEPNPARIVAQEVKTGMKRRAVETMEPPTVIRSHVLEHTNSPALAEVPSKQVIFSRNFFLRFCSDVLISCSDFFILLQLLNSSKFSHAALRVEYLNTNFPSRKIKENPSRKIRQGKSIKENPQSQPSVLRYLPTHSTPVTRHTTYMYHKIRTKISEQKIRTKQKVRTKSGKISEQEIRTKNQKKIRTENQEKNQNKKSEQNQNQNNKIKIRIIRKVNQKKIF</sequence>
<feature type="compositionally biased region" description="Basic and acidic residues" evidence="4">
    <location>
        <begin position="239"/>
        <end position="267"/>
    </location>
</feature>